<evidence type="ECO:0000313" key="2">
    <source>
        <dbReference type="EMBL" id="CAF2130570.1"/>
    </source>
</evidence>
<dbReference type="EMBL" id="CAJNRG010011231">
    <property type="protein sequence ID" value="CAF2130570.1"/>
    <property type="molecule type" value="Genomic_DNA"/>
</dbReference>
<feature type="compositionally biased region" description="Polar residues" evidence="1">
    <location>
        <begin position="7"/>
        <end position="19"/>
    </location>
</feature>
<name>A0A816VYJ3_9BILA</name>
<accession>A0A816VYJ3</accession>
<feature type="region of interest" description="Disordered" evidence="1">
    <location>
        <begin position="1"/>
        <end position="38"/>
    </location>
</feature>
<dbReference type="EMBL" id="CAJOBF010003815">
    <property type="protein sequence ID" value="CAF4110222.1"/>
    <property type="molecule type" value="Genomic_DNA"/>
</dbReference>
<protein>
    <submittedName>
        <fullName evidence="2">Uncharacterized protein</fullName>
    </submittedName>
</protein>
<dbReference type="AlphaFoldDB" id="A0A816VYJ3"/>
<evidence type="ECO:0000313" key="3">
    <source>
        <dbReference type="EMBL" id="CAF4110222.1"/>
    </source>
</evidence>
<evidence type="ECO:0000313" key="4">
    <source>
        <dbReference type="Proteomes" id="UP000663887"/>
    </source>
</evidence>
<sequence>IFRFSPGWNQTFEKPNSPSDRARRVLSGTSLGIPGTGR</sequence>
<dbReference type="Proteomes" id="UP000663842">
    <property type="component" value="Unassembled WGS sequence"/>
</dbReference>
<comment type="caution">
    <text evidence="2">The sequence shown here is derived from an EMBL/GenBank/DDBJ whole genome shotgun (WGS) entry which is preliminary data.</text>
</comment>
<reference evidence="2" key="1">
    <citation type="submission" date="2021-02" db="EMBL/GenBank/DDBJ databases">
        <authorList>
            <person name="Nowell W R."/>
        </authorList>
    </citation>
    <scope>NUCLEOTIDE SEQUENCE</scope>
</reference>
<gene>
    <name evidence="3" type="ORF">UXM345_LOCUS22778</name>
    <name evidence="2" type="ORF">XDN619_LOCUS24649</name>
</gene>
<proteinExistence type="predicted"/>
<organism evidence="2 4">
    <name type="scientific">Rotaria magnacalcarata</name>
    <dbReference type="NCBI Taxonomy" id="392030"/>
    <lineage>
        <taxon>Eukaryota</taxon>
        <taxon>Metazoa</taxon>
        <taxon>Spiralia</taxon>
        <taxon>Gnathifera</taxon>
        <taxon>Rotifera</taxon>
        <taxon>Eurotatoria</taxon>
        <taxon>Bdelloidea</taxon>
        <taxon>Philodinida</taxon>
        <taxon>Philodinidae</taxon>
        <taxon>Rotaria</taxon>
    </lineage>
</organism>
<dbReference type="Proteomes" id="UP000663887">
    <property type="component" value="Unassembled WGS sequence"/>
</dbReference>
<evidence type="ECO:0000256" key="1">
    <source>
        <dbReference type="SAM" id="MobiDB-lite"/>
    </source>
</evidence>
<feature type="non-terminal residue" evidence="2">
    <location>
        <position position="1"/>
    </location>
</feature>